<keyword evidence="3" id="KW-0472">Membrane</keyword>
<keyword evidence="1" id="KW-0732">Signal</keyword>
<dbReference type="InterPro" id="IPR029050">
    <property type="entry name" value="Immunoprotect_excell_Ig-like"/>
</dbReference>
<organism evidence="5 6">
    <name type="scientific">Nocardia farcinica (strain IFM 10152)</name>
    <dbReference type="NCBI Taxonomy" id="247156"/>
    <lineage>
        <taxon>Bacteria</taxon>
        <taxon>Bacillati</taxon>
        <taxon>Actinomycetota</taxon>
        <taxon>Actinomycetes</taxon>
        <taxon>Mycobacteriales</taxon>
        <taxon>Nocardiaceae</taxon>
        <taxon>Nocardia</taxon>
    </lineage>
</organism>
<gene>
    <name evidence="5" type="ordered locus">NFA_39140</name>
</gene>
<dbReference type="STRING" id="247156.NFA_39140"/>
<feature type="domain" description="DUF4352" evidence="4">
    <location>
        <begin position="82"/>
        <end position="198"/>
    </location>
</feature>
<evidence type="ECO:0000256" key="1">
    <source>
        <dbReference type="ARBA" id="ARBA00022729"/>
    </source>
</evidence>
<evidence type="ECO:0000256" key="3">
    <source>
        <dbReference type="SAM" id="Phobius"/>
    </source>
</evidence>
<feature type="compositionally biased region" description="Pro residues" evidence="2">
    <location>
        <begin position="1"/>
        <end position="13"/>
    </location>
</feature>
<dbReference type="Pfam" id="PF11611">
    <property type="entry name" value="DUF4352"/>
    <property type="match status" value="1"/>
</dbReference>
<reference evidence="5 6" key="1">
    <citation type="journal article" date="2004" name="Proc. Natl. Acad. Sci. U.S.A.">
        <title>The complete genomic sequence of Nocardia farcinica IFM 10152.</title>
        <authorList>
            <person name="Ishikawa J."/>
            <person name="Yamashita A."/>
            <person name="Mikami Y."/>
            <person name="Hoshino Y."/>
            <person name="Kurita H."/>
            <person name="Hotta K."/>
            <person name="Shiba T."/>
            <person name="Hattori M."/>
        </authorList>
    </citation>
    <scope>NUCLEOTIDE SEQUENCE [LARGE SCALE GENOMIC DNA]</scope>
    <source>
        <strain evidence="5 6">IFM 10152</strain>
    </source>
</reference>
<evidence type="ECO:0000256" key="2">
    <source>
        <dbReference type="SAM" id="MobiDB-lite"/>
    </source>
</evidence>
<dbReference type="InterPro" id="IPR029051">
    <property type="entry name" value="DUF4352"/>
</dbReference>
<feature type="region of interest" description="Disordered" evidence="2">
    <location>
        <begin position="1"/>
        <end position="27"/>
    </location>
</feature>
<dbReference type="KEGG" id="nfa:NFA_39140"/>
<evidence type="ECO:0000259" key="4">
    <source>
        <dbReference type="Pfam" id="PF11611"/>
    </source>
</evidence>
<dbReference type="eggNOG" id="COG0515">
    <property type="taxonomic scope" value="Bacteria"/>
</dbReference>
<evidence type="ECO:0000313" key="6">
    <source>
        <dbReference type="Proteomes" id="UP000006820"/>
    </source>
</evidence>
<dbReference type="Gene3D" id="2.60.40.1240">
    <property type="match status" value="1"/>
</dbReference>
<dbReference type="AlphaFoldDB" id="Q5YSS9"/>
<keyword evidence="6" id="KW-1185">Reference proteome</keyword>
<evidence type="ECO:0000313" key="5">
    <source>
        <dbReference type="EMBL" id="BAD58762.1"/>
    </source>
</evidence>
<dbReference type="EMBL" id="AP006618">
    <property type="protein sequence ID" value="BAD58762.1"/>
    <property type="molecule type" value="Genomic_DNA"/>
</dbReference>
<accession>Q5YSS9</accession>
<sequence length="205" mass="21501">MTYQPPPSYPPQGGPYQGPRPVGYPAPHRPPRNGVPIWAWLLVGLAIAGFFGVVGLGVVNGAGKTSDKASAELALPAAGVAPVRDGQLQFTVKKVETGVTHTGGSVFGEDPLGQFIVVTVEIANVGTIPASAPSWDDQQLIDDQGRRYDGHWGASDSLNKDDPRDYNPGLSATVRIAFDVPEGTQPVAIKFADSMLSSGVEASLR</sequence>
<keyword evidence="3" id="KW-0812">Transmembrane</keyword>
<proteinExistence type="predicted"/>
<feature type="transmembrane region" description="Helical" evidence="3">
    <location>
        <begin position="37"/>
        <end position="59"/>
    </location>
</feature>
<dbReference type="HOGENOM" id="CLU_1336360_0_0_11"/>
<protein>
    <recommendedName>
        <fullName evidence="4">DUF4352 domain-containing protein</fullName>
    </recommendedName>
</protein>
<name>Q5YSS9_NOCFA</name>
<keyword evidence="3" id="KW-1133">Transmembrane helix</keyword>
<dbReference type="Proteomes" id="UP000006820">
    <property type="component" value="Chromosome"/>
</dbReference>